<dbReference type="AlphaFoldDB" id="A0A1T4K030"/>
<gene>
    <name evidence="1" type="ORF">SAMN02745118_00528</name>
</gene>
<evidence type="ECO:0000313" key="1">
    <source>
        <dbReference type="EMBL" id="SJZ35734.1"/>
    </source>
</evidence>
<name>A0A1T4K030_9FIRM</name>
<proteinExistence type="predicted"/>
<accession>A0A1T4K030</accession>
<dbReference type="Proteomes" id="UP000190625">
    <property type="component" value="Unassembled WGS sequence"/>
</dbReference>
<keyword evidence="2" id="KW-1185">Reference proteome</keyword>
<dbReference type="OrthoDB" id="2112272at2"/>
<dbReference type="STRING" id="142842.SAMN02745118_00528"/>
<reference evidence="2" key="1">
    <citation type="submission" date="2017-02" db="EMBL/GenBank/DDBJ databases">
        <authorList>
            <person name="Varghese N."/>
            <person name="Submissions S."/>
        </authorList>
    </citation>
    <scope>NUCLEOTIDE SEQUENCE [LARGE SCALE GENOMIC DNA]</scope>
    <source>
        <strain evidence="2">ATCC BAA-73</strain>
    </source>
</reference>
<protein>
    <submittedName>
        <fullName evidence="1">Uncharacterized protein</fullName>
    </submittedName>
</protein>
<organism evidence="1 2">
    <name type="scientific">Selenihalanaerobacter shriftii</name>
    <dbReference type="NCBI Taxonomy" id="142842"/>
    <lineage>
        <taxon>Bacteria</taxon>
        <taxon>Bacillati</taxon>
        <taxon>Bacillota</taxon>
        <taxon>Clostridia</taxon>
        <taxon>Halanaerobiales</taxon>
        <taxon>Halobacteroidaceae</taxon>
        <taxon>Selenihalanaerobacter</taxon>
    </lineage>
</organism>
<dbReference type="RefSeq" id="WP_078809039.1">
    <property type="nucleotide sequence ID" value="NZ_FUWM01000005.1"/>
</dbReference>
<dbReference type="EMBL" id="FUWM01000005">
    <property type="protein sequence ID" value="SJZ35734.1"/>
    <property type="molecule type" value="Genomic_DNA"/>
</dbReference>
<sequence>MKISSSQICTTTELMREFFAMPDRLIYNMSEKERYIKIHNYLSKKVDQEEAISLGKLLINEKSYYGYKFQDELYVIPMEFFEEDITKVNRISDEKVVIPFKKAN</sequence>
<evidence type="ECO:0000313" key="2">
    <source>
        <dbReference type="Proteomes" id="UP000190625"/>
    </source>
</evidence>